<keyword evidence="1" id="KW-1133">Transmembrane helix</keyword>
<accession>A0A0D7BD77</accession>
<dbReference type="OrthoDB" id="3265004at2759"/>
<evidence type="ECO:0000313" key="2">
    <source>
        <dbReference type="EMBL" id="KIY68448.1"/>
    </source>
</evidence>
<keyword evidence="3" id="KW-1185">Reference proteome</keyword>
<evidence type="ECO:0000313" key="3">
    <source>
        <dbReference type="Proteomes" id="UP000054007"/>
    </source>
</evidence>
<feature type="transmembrane region" description="Helical" evidence="1">
    <location>
        <begin position="238"/>
        <end position="256"/>
    </location>
</feature>
<evidence type="ECO:0000256" key="1">
    <source>
        <dbReference type="SAM" id="Phobius"/>
    </source>
</evidence>
<keyword evidence="1" id="KW-0812">Transmembrane</keyword>
<feature type="transmembrane region" description="Helical" evidence="1">
    <location>
        <begin position="20"/>
        <end position="38"/>
    </location>
</feature>
<dbReference type="EMBL" id="KN880502">
    <property type="protein sequence ID" value="KIY68448.1"/>
    <property type="molecule type" value="Genomic_DNA"/>
</dbReference>
<protein>
    <submittedName>
        <fullName evidence="2">Uncharacterized protein</fullName>
    </submittedName>
</protein>
<reference evidence="2 3" key="1">
    <citation type="journal article" date="2015" name="Fungal Genet. Biol.">
        <title>Evolution of novel wood decay mechanisms in Agaricales revealed by the genome sequences of Fistulina hepatica and Cylindrobasidium torrendii.</title>
        <authorList>
            <person name="Floudas D."/>
            <person name="Held B.W."/>
            <person name="Riley R."/>
            <person name="Nagy L.G."/>
            <person name="Koehler G."/>
            <person name="Ransdell A.S."/>
            <person name="Younus H."/>
            <person name="Chow J."/>
            <person name="Chiniquy J."/>
            <person name="Lipzen A."/>
            <person name="Tritt A."/>
            <person name="Sun H."/>
            <person name="Haridas S."/>
            <person name="LaButti K."/>
            <person name="Ohm R.A."/>
            <person name="Kues U."/>
            <person name="Blanchette R.A."/>
            <person name="Grigoriev I.V."/>
            <person name="Minto R.E."/>
            <person name="Hibbett D.S."/>
        </authorList>
    </citation>
    <scope>NUCLEOTIDE SEQUENCE [LARGE SCALE GENOMIC DNA]</scope>
    <source>
        <strain evidence="2 3">FP15055 ss-10</strain>
    </source>
</reference>
<feature type="transmembrane region" description="Helical" evidence="1">
    <location>
        <begin position="146"/>
        <end position="169"/>
    </location>
</feature>
<proteinExistence type="predicted"/>
<feature type="transmembrane region" description="Helical" evidence="1">
    <location>
        <begin position="262"/>
        <end position="280"/>
    </location>
</feature>
<keyword evidence="1" id="KW-0472">Membrane</keyword>
<dbReference type="Proteomes" id="UP000054007">
    <property type="component" value="Unassembled WGS sequence"/>
</dbReference>
<organism evidence="2 3">
    <name type="scientific">Cylindrobasidium torrendii FP15055 ss-10</name>
    <dbReference type="NCBI Taxonomy" id="1314674"/>
    <lineage>
        <taxon>Eukaryota</taxon>
        <taxon>Fungi</taxon>
        <taxon>Dikarya</taxon>
        <taxon>Basidiomycota</taxon>
        <taxon>Agaricomycotina</taxon>
        <taxon>Agaricomycetes</taxon>
        <taxon>Agaricomycetidae</taxon>
        <taxon>Agaricales</taxon>
        <taxon>Marasmiineae</taxon>
        <taxon>Physalacriaceae</taxon>
        <taxon>Cylindrobasidium</taxon>
    </lineage>
</organism>
<name>A0A0D7BD77_9AGAR</name>
<feature type="transmembrane region" description="Helical" evidence="1">
    <location>
        <begin position="189"/>
        <end position="217"/>
    </location>
</feature>
<gene>
    <name evidence="2" type="ORF">CYLTODRAFT_489737</name>
</gene>
<feature type="transmembrane region" description="Helical" evidence="1">
    <location>
        <begin position="67"/>
        <end position="87"/>
    </location>
</feature>
<feature type="transmembrane region" description="Helical" evidence="1">
    <location>
        <begin position="112"/>
        <end position="134"/>
    </location>
</feature>
<sequence length="331" mass="36532">MVNNPTDCSHERETMINSNMLMTLSYGVYSFVFWRAITSGMRGGRSKRSRQPDAYAAHRSRIQRSPVLFIIAILMYTLVTVLCAIYWKTLYDVFGPNGGDGTYLCTKHVAPALPVICEAALALNIVLADSVLIWRTYIVFGKIKRIVIFPAVLVLCNTALPFVGFVPVKGYKDSPEIYELVFGIRKFCVFVWVYLGFSMGITLYCSIAITLRILWICRLGGASWKSYSNVLEVIAKSSALYTTVIVITSILGFSSARWGARYAVAVLLSVTGIAPTWILARIVSGKARADESWTIGSSPLGADPDAIEFRPDTHSISNNRLPVYALVGPSP</sequence>
<dbReference type="AlphaFoldDB" id="A0A0D7BD77"/>